<protein>
    <recommendedName>
        <fullName evidence="3">DGQHR domain-containing protein</fullName>
    </recommendedName>
</protein>
<reference evidence="1 2" key="1">
    <citation type="journal article" date="2013" name="Int. J. Syst. Evol. Microbiol.">
        <title>Kordia antarctica sp. nov., isolated from Antarctic seawater.</title>
        <authorList>
            <person name="Baek K."/>
            <person name="Choi A."/>
            <person name="Kang I."/>
            <person name="Lee K."/>
            <person name="Cho J.C."/>
        </authorList>
    </citation>
    <scope>NUCLEOTIDE SEQUENCE [LARGE SCALE GENOMIC DNA]</scope>
    <source>
        <strain evidence="1 2">IMCC3317</strain>
    </source>
</reference>
<dbReference type="KEGG" id="kan:IMCC3317_21080"/>
<dbReference type="NCBIfam" id="TIGR03187">
    <property type="entry name" value="DGQHR"/>
    <property type="match status" value="2"/>
</dbReference>
<organism evidence="1 2">
    <name type="scientific">Kordia antarctica</name>
    <dbReference type="NCBI Taxonomy" id="1218801"/>
    <lineage>
        <taxon>Bacteria</taxon>
        <taxon>Pseudomonadati</taxon>
        <taxon>Bacteroidota</taxon>
        <taxon>Flavobacteriia</taxon>
        <taxon>Flavobacteriales</taxon>
        <taxon>Flavobacteriaceae</taxon>
        <taxon>Kordia</taxon>
    </lineage>
</organism>
<name>A0A7L4ZJ20_9FLAO</name>
<dbReference type="RefSeq" id="WP_160129415.1">
    <property type="nucleotide sequence ID" value="NZ_CP019288.1"/>
</dbReference>
<dbReference type="InterPro" id="IPR017601">
    <property type="entry name" value="DGQHR-contain_dom"/>
</dbReference>
<dbReference type="AlphaFoldDB" id="A0A7L4ZJ20"/>
<sequence>MEAIENSGLINAIPVRQNKQDFLIGVYSIENILKFTKYTERLITGYDEQEEPIYNKQIQRNIENSRVQKIADFLVNDPDATFPTNIVLHIPDEVIEEYIVNDDRVKVIIDKKVFEEIKKDKGDVFISIIDGQHRVRGIEVAITRLKSDLNTLIKTLRIKESQNLREKLNFYQGRLDDLLKIELVVTFFIDKTLEYQAMIFSTINRTQKRVSQSLVYSLFGLDTDDTPQKTALEIVLSLNGHKNSPFYKRIKLYGGSYSKNNTPPLSQATMVKSIVGLISENLRQSENDRYKKRKELFDRSSGSLKPLPFRKYYANDNDSGISDIMFFYFNEVKNTFIDDGIFLWDFEEHNKPSNILHTTIGYQALMNILVEILLKEEKLRELSYKVANEIFYEKYLKHIKHLDITNTNKYSFNQRGKKYFELEMSIAIWSPRSQDDKRLIELNKLKSGD</sequence>
<evidence type="ECO:0008006" key="3">
    <source>
        <dbReference type="Google" id="ProtNLM"/>
    </source>
</evidence>
<evidence type="ECO:0000313" key="1">
    <source>
        <dbReference type="EMBL" id="QHI36738.1"/>
    </source>
</evidence>
<dbReference type="InterPro" id="IPR017642">
    <property type="entry name" value="DNA_S_mod_DndB"/>
</dbReference>
<dbReference type="OrthoDB" id="9789139at2"/>
<dbReference type="Pfam" id="PF14072">
    <property type="entry name" value="DndB"/>
    <property type="match status" value="1"/>
</dbReference>
<dbReference type="EMBL" id="CP019288">
    <property type="protein sequence ID" value="QHI36738.1"/>
    <property type="molecule type" value="Genomic_DNA"/>
</dbReference>
<dbReference type="Proteomes" id="UP000464657">
    <property type="component" value="Chromosome"/>
</dbReference>
<dbReference type="CDD" id="cd16413">
    <property type="entry name" value="DGQHR_domain"/>
    <property type="match status" value="1"/>
</dbReference>
<gene>
    <name evidence="1" type="ORF">IMCC3317_21080</name>
</gene>
<accession>A0A7L4ZJ20</accession>
<proteinExistence type="predicted"/>
<evidence type="ECO:0000313" key="2">
    <source>
        <dbReference type="Proteomes" id="UP000464657"/>
    </source>
</evidence>
<keyword evidence="2" id="KW-1185">Reference proteome</keyword>